<dbReference type="PATRIC" id="fig|378806.16.peg.7396"/>
<evidence type="ECO:0000256" key="1">
    <source>
        <dbReference type="SAM" id="MobiDB-lite"/>
    </source>
</evidence>
<feature type="compositionally biased region" description="Basic residues" evidence="1">
    <location>
        <begin position="1"/>
        <end position="11"/>
    </location>
</feature>
<accession>Q097Y8</accession>
<feature type="region of interest" description="Disordered" evidence="1">
    <location>
        <begin position="1"/>
        <end position="28"/>
    </location>
</feature>
<dbReference type="PROSITE" id="PS51365">
    <property type="entry name" value="RENAL_DIPEPTIDASE_2"/>
    <property type="match status" value="1"/>
</dbReference>
<dbReference type="Proteomes" id="UP000032702">
    <property type="component" value="Unassembled WGS sequence"/>
</dbReference>
<comment type="caution">
    <text evidence="2">The sequence shown here is derived from an EMBL/GenBank/DDBJ whole genome shotgun (WGS) entry which is preliminary data.</text>
</comment>
<dbReference type="PANTHER" id="PTHR10443">
    <property type="entry name" value="MICROSOMAL DIPEPTIDASE"/>
    <property type="match status" value="1"/>
</dbReference>
<proteinExistence type="predicted"/>
<dbReference type="GO" id="GO:0006508">
    <property type="term" value="P:proteolysis"/>
    <property type="evidence" value="ECO:0007669"/>
    <property type="project" value="InterPro"/>
</dbReference>
<dbReference type="InterPro" id="IPR032466">
    <property type="entry name" value="Metal_Hydrolase"/>
</dbReference>
<evidence type="ECO:0000313" key="2">
    <source>
        <dbReference type="EMBL" id="EAU68095.1"/>
    </source>
</evidence>
<reference evidence="2 3" key="1">
    <citation type="submission" date="2006-04" db="EMBL/GenBank/DDBJ databases">
        <authorList>
            <person name="Nierman W.C."/>
        </authorList>
    </citation>
    <scope>NUCLEOTIDE SEQUENCE [LARGE SCALE GENOMIC DNA]</scope>
    <source>
        <strain evidence="2 3">DW4/3-1</strain>
    </source>
</reference>
<dbReference type="GO" id="GO:0070573">
    <property type="term" value="F:metallodipeptidase activity"/>
    <property type="evidence" value="ECO:0007669"/>
    <property type="project" value="InterPro"/>
</dbReference>
<name>Q097Y8_STIAD</name>
<dbReference type="EMBL" id="AAMD01000022">
    <property type="protein sequence ID" value="EAU68095.1"/>
    <property type="molecule type" value="Genomic_DNA"/>
</dbReference>
<dbReference type="AlphaFoldDB" id="Q097Y8"/>
<dbReference type="PANTHER" id="PTHR10443:SF12">
    <property type="entry name" value="DIPEPTIDASE"/>
    <property type="match status" value="1"/>
</dbReference>
<sequence>MGGRSFRRKTRSPGAGPGPHANPCPEPAATLCQARGGPRLPGMSDVNELHRRWCIADGHADSLMWNRDLCVQSKEGHVDFPRLHQAGVKLQCFTLVTRGFPFVGGFPLFAAWRGWPREARSSEWARALWQIDQLRAFCHRSEGRVRVTTSGAALEENLAEGRLSAILGVEGGHALEGQVARIAELHQRGVRFMGLTHLSNNDLGGSSFPMMGNRGLTPLGREVVEEMARVGMSVDVAHASERTLEELFASPTVRFFSSHTGVRGAGGGWRNLSDASLRCIADRGGVVGIILAPVYLGGDTLEDVARHIEHALEVMGEEGVGIGSDYDGMVALPKGMRDVTDLPRLTEVLLRRHPEARVERILGGNFRRFFRETLGG</sequence>
<dbReference type="SUPFAM" id="SSF51556">
    <property type="entry name" value="Metallo-dependent hydrolases"/>
    <property type="match status" value="1"/>
</dbReference>
<organism evidence="2 3">
    <name type="scientific">Stigmatella aurantiaca (strain DW4/3-1)</name>
    <dbReference type="NCBI Taxonomy" id="378806"/>
    <lineage>
        <taxon>Bacteria</taxon>
        <taxon>Pseudomonadati</taxon>
        <taxon>Myxococcota</taxon>
        <taxon>Myxococcia</taxon>
        <taxon>Myxococcales</taxon>
        <taxon>Cystobacterineae</taxon>
        <taxon>Archangiaceae</taxon>
        <taxon>Stigmatella</taxon>
    </lineage>
</organism>
<dbReference type="InterPro" id="IPR008257">
    <property type="entry name" value="Pept_M19"/>
</dbReference>
<protein>
    <submittedName>
        <fullName evidence="2">Renal dipeptidase family protein</fullName>
    </submittedName>
</protein>
<dbReference type="Pfam" id="PF01244">
    <property type="entry name" value="Peptidase_M19"/>
    <property type="match status" value="1"/>
</dbReference>
<dbReference type="Gene3D" id="3.20.20.140">
    <property type="entry name" value="Metal-dependent hydrolases"/>
    <property type="match status" value="1"/>
</dbReference>
<evidence type="ECO:0000313" key="3">
    <source>
        <dbReference type="Proteomes" id="UP000032702"/>
    </source>
</evidence>
<gene>
    <name evidence="2" type="ORF">STIAU_5115</name>
</gene>